<reference evidence="12" key="2">
    <citation type="submission" date="2023-05" db="EMBL/GenBank/DDBJ databases">
        <authorList>
            <consortium name="Lawrence Berkeley National Laboratory"/>
            <person name="Steindorff A."/>
            <person name="Hensen N."/>
            <person name="Bonometti L."/>
            <person name="Westerberg I."/>
            <person name="Brannstrom I.O."/>
            <person name="Guillou S."/>
            <person name="Cros-Aarteil S."/>
            <person name="Calhoun S."/>
            <person name="Haridas S."/>
            <person name="Kuo A."/>
            <person name="Mondo S."/>
            <person name="Pangilinan J."/>
            <person name="Riley R."/>
            <person name="Labutti K."/>
            <person name="Andreopoulos B."/>
            <person name="Lipzen A."/>
            <person name="Chen C."/>
            <person name="Yanf M."/>
            <person name="Daum C."/>
            <person name="Ng V."/>
            <person name="Clum A."/>
            <person name="Ohm R."/>
            <person name="Martin F."/>
            <person name="Silar P."/>
            <person name="Natvig D."/>
            <person name="Lalanne C."/>
            <person name="Gautier V."/>
            <person name="Ament-Velasquez S.L."/>
            <person name="Kruys A."/>
            <person name="Hutchinson M.I."/>
            <person name="Powell A.J."/>
            <person name="Barry K."/>
            <person name="Miller A.N."/>
            <person name="Grigoriev I.V."/>
            <person name="Debuchy R."/>
            <person name="Gladieux P."/>
            <person name="Thoren M.H."/>
            <person name="Johannesson H."/>
        </authorList>
    </citation>
    <scope>NUCLEOTIDE SEQUENCE</scope>
    <source>
        <strain evidence="12">CBS 315.58</strain>
    </source>
</reference>
<dbReference type="AlphaFoldDB" id="A0AAN7ASI4"/>
<dbReference type="GO" id="GO:0005737">
    <property type="term" value="C:cytoplasm"/>
    <property type="evidence" value="ECO:0007669"/>
    <property type="project" value="UniProtKB-SubCell"/>
</dbReference>
<keyword evidence="13" id="KW-1185">Reference proteome</keyword>
<dbReference type="InterPro" id="IPR038881">
    <property type="entry name" value="Yae1-like"/>
</dbReference>
<protein>
    <recommendedName>
        <fullName evidence="7">Protein YAE1</fullName>
    </recommendedName>
    <alternativeName>
        <fullName evidence="6">Protein yae1</fullName>
    </alternativeName>
</protein>
<dbReference type="Proteomes" id="UP001303160">
    <property type="component" value="Unassembled WGS sequence"/>
</dbReference>
<evidence type="ECO:0000313" key="13">
    <source>
        <dbReference type="Proteomes" id="UP001303160"/>
    </source>
</evidence>
<comment type="function">
    <text evidence="1">The complex LTO1:YAE1 may function as a target specific adapter that probably recruits apo-RPLI1 to the cytosolic iron-sulfur protein assembly (CIA) complex machinery. May be required for biogenesis of the large ribosomal subunit and initiation of translation.</text>
</comment>
<evidence type="ECO:0000256" key="1">
    <source>
        <dbReference type="ARBA" id="ARBA00003836"/>
    </source>
</evidence>
<sequence length="270" mass="30287">MLLRHPSLHPDETRASSGNDQDIFPSMSSHIPNQQQQPSTDQDTEPENGQFDDVWGDDDEDFVTHNSNSYHHTSSANQERDINRLKDLHSKTGYIDGITFAKSTSVQAGFDEGFSLGANIGSRAGVLLGIVEGFVAAFGLQSISTSPPQPWETAEARRLEVLLNEARRELDVKSVFAKEWFSEDGNWNYPVGDEVNGGEVLFPDVAAYHPLIRKWDEIVRREGERRGLDWNVLRDPEGYEREHGHDHEEHNGGRESQPAVAKKGNQALAW</sequence>
<evidence type="ECO:0000313" key="12">
    <source>
        <dbReference type="EMBL" id="KAK4196942.1"/>
    </source>
</evidence>
<dbReference type="PANTHER" id="PTHR18829">
    <property type="entry name" value="PROTEIN YAE1 HOMOLOG"/>
    <property type="match status" value="1"/>
</dbReference>
<evidence type="ECO:0000259" key="11">
    <source>
        <dbReference type="Pfam" id="PF09811"/>
    </source>
</evidence>
<dbReference type="PANTHER" id="PTHR18829:SF0">
    <property type="entry name" value="PROTEIN YAE1 HOMOLOG"/>
    <property type="match status" value="1"/>
</dbReference>
<feature type="region of interest" description="Disordered" evidence="10">
    <location>
        <begin position="1"/>
        <end position="81"/>
    </location>
</feature>
<feature type="compositionally biased region" description="Polar residues" evidence="10">
    <location>
        <begin position="15"/>
        <end position="41"/>
    </location>
</feature>
<accession>A0AAN7ASI4</accession>
<evidence type="ECO:0000256" key="10">
    <source>
        <dbReference type="SAM" id="MobiDB-lite"/>
    </source>
</evidence>
<dbReference type="GO" id="GO:0005634">
    <property type="term" value="C:nucleus"/>
    <property type="evidence" value="ECO:0007669"/>
    <property type="project" value="UniProtKB-SubCell"/>
</dbReference>
<feature type="domain" description="Essential protein Yae1 N-terminal" evidence="11">
    <location>
        <begin position="93"/>
        <end position="131"/>
    </location>
</feature>
<feature type="compositionally biased region" description="Low complexity" evidence="10">
    <location>
        <begin position="64"/>
        <end position="75"/>
    </location>
</feature>
<dbReference type="EMBL" id="MU863973">
    <property type="protein sequence ID" value="KAK4196942.1"/>
    <property type="molecule type" value="Genomic_DNA"/>
</dbReference>
<evidence type="ECO:0000256" key="2">
    <source>
        <dbReference type="ARBA" id="ARBA00004123"/>
    </source>
</evidence>
<evidence type="ECO:0000256" key="7">
    <source>
        <dbReference type="ARBA" id="ARBA00018400"/>
    </source>
</evidence>
<proteinExistence type="inferred from homology"/>
<comment type="caution">
    <text evidence="12">The sequence shown here is derived from an EMBL/GenBank/DDBJ whole genome shotgun (WGS) entry which is preliminary data.</text>
</comment>
<reference evidence="12" key="1">
    <citation type="journal article" date="2023" name="Mol. Phylogenet. Evol.">
        <title>Genome-scale phylogeny and comparative genomics of the fungal order Sordariales.</title>
        <authorList>
            <person name="Hensen N."/>
            <person name="Bonometti L."/>
            <person name="Westerberg I."/>
            <person name="Brannstrom I.O."/>
            <person name="Guillou S."/>
            <person name="Cros-Aarteil S."/>
            <person name="Calhoun S."/>
            <person name="Haridas S."/>
            <person name="Kuo A."/>
            <person name="Mondo S."/>
            <person name="Pangilinan J."/>
            <person name="Riley R."/>
            <person name="LaButti K."/>
            <person name="Andreopoulos B."/>
            <person name="Lipzen A."/>
            <person name="Chen C."/>
            <person name="Yan M."/>
            <person name="Daum C."/>
            <person name="Ng V."/>
            <person name="Clum A."/>
            <person name="Steindorff A."/>
            <person name="Ohm R.A."/>
            <person name="Martin F."/>
            <person name="Silar P."/>
            <person name="Natvig D.O."/>
            <person name="Lalanne C."/>
            <person name="Gautier V."/>
            <person name="Ament-Velasquez S.L."/>
            <person name="Kruys A."/>
            <person name="Hutchinson M.I."/>
            <person name="Powell A.J."/>
            <person name="Barry K."/>
            <person name="Miller A.N."/>
            <person name="Grigoriev I.V."/>
            <person name="Debuchy R."/>
            <person name="Gladieux P."/>
            <person name="Hiltunen Thoren M."/>
            <person name="Johannesson H."/>
        </authorList>
    </citation>
    <scope>NUCLEOTIDE SEQUENCE</scope>
    <source>
        <strain evidence="12">CBS 315.58</strain>
    </source>
</reference>
<evidence type="ECO:0000256" key="6">
    <source>
        <dbReference type="ARBA" id="ARBA00017286"/>
    </source>
</evidence>
<feature type="region of interest" description="Disordered" evidence="10">
    <location>
        <begin position="239"/>
        <end position="270"/>
    </location>
</feature>
<comment type="subcellular location">
    <subcellularLocation>
        <location evidence="3">Cytoplasm</location>
    </subcellularLocation>
    <subcellularLocation>
        <location evidence="2">Nucleus</location>
    </subcellularLocation>
</comment>
<name>A0AAN7ASI4_9PEZI</name>
<comment type="subunit">
    <text evidence="5">May form a complex with LTO1.</text>
</comment>
<evidence type="ECO:0000256" key="9">
    <source>
        <dbReference type="ARBA" id="ARBA00023242"/>
    </source>
</evidence>
<keyword evidence="9" id="KW-0539">Nucleus</keyword>
<gene>
    <name evidence="12" type="ORF">QBC40DRAFT_109318</name>
</gene>
<dbReference type="Pfam" id="PF09811">
    <property type="entry name" value="Yae1_N"/>
    <property type="match status" value="1"/>
</dbReference>
<comment type="similarity">
    <text evidence="4">Belongs to the YAE1 family.</text>
</comment>
<evidence type="ECO:0000256" key="8">
    <source>
        <dbReference type="ARBA" id="ARBA00022490"/>
    </source>
</evidence>
<evidence type="ECO:0000256" key="4">
    <source>
        <dbReference type="ARBA" id="ARBA00007096"/>
    </source>
</evidence>
<organism evidence="12 13">
    <name type="scientific">Triangularia verruculosa</name>
    <dbReference type="NCBI Taxonomy" id="2587418"/>
    <lineage>
        <taxon>Eukaryota</taxon>
        <taxon>Fungi</taxon>
        <taxon>Dikarya</taxon>
        <taxon>Ascomycota</taxon>
        <taxon>Pezizomycotina</taxon>
        <taxon>Sordariomycetes</taxon>
        <taxon>Sordariomycetidae</taxon>
        <taxon>Sordariales</taxon>
        <taxon>Podosporaceae</taxon>
        <taxon>Triangularia</taxon>
    </lineage>
</organism>
<dbReference type="InterPro" id="IPR019191">
    <property type="entry name" value="Essential_protein_Yae1_N"/>
</dbReference>
<evidence type="ECO:0000256" key="5">
    <source>
        <dbReference type="ARBA" id="ARBA00011427"/>
    </source>
</evidence>
<keyword evidence="8" id="KW-0963">Cytoplasm</keyword>
<feature type="compositionally biased region" description="Basic and acidic residues" evidence="10">
    <location>
        <begin position="239"/>
        <end position="253"/>
    </location>
</feature>
<evidence type="ECO:0000256" key="3">
    <source>
        <dbReference type="ARBA" id="ARBA00004496"/>
    </source>
</evidence>